<sequence length="78" mass="8516">MAPVAPAVTAPAKTIIAILARILTTLVIAILFIFYLVIPHLPERLDLRSLAHDKELFCASLENPNAQNSSSFIESCKL</sequence>
<dbReference type="Proteomes" id="UP000177372">
    <property type="component" value="Unassembled WGS sequence"/>
</dbReference>
<gene>
    <name evidence="2" type="ORF">A3A39_01785</name>
</gene>
<protein>
    <submittedName>
        <fullName evidence="2">Uncharacterized protein</fullName>
    </submittedName>
</protein>
<keyword evidence="1" id="KW-1133">Transmembrane helix</keyword>
<dbReference type="AlphaFoldDB" id="A0A1F6F1G1"/>
<evidence type="ECO:0000256" key="1">
    <source>
        <dbReference type="SAM" id="Phobius"/>
    </source>
</evidence>
<comment type="caution">
    <text evidence="2">The sequence shown here is derived from an EMBL/GenBank/DDBJ whole genome shotgun (WGS) entry which is preliminary data.</text>
</comment>
<evidence type="ECO:0000313" key="2">
    <source>
        <dbReference type="EMBL" id="OGG79681.1"/>
    </source>
</evidence>
<name>A0A1F6F1G1_9BACT</name>
<evidence type="ECO:0000313" key="3">
    <source>
        <dbReference type="Proteomes" id="UP000177372"/>
    </source>
</evidence>
<feature type="transmembrane region" description="Helical" evidence="1">
    <location>
        <begin position="15"/>
        <end position="38"/>
    </location>
</feature>
<keyword evidence="1" id="KW-0812">Transmembrane</keyword>
<organism evidence="2 3">
    <name type="scientific">Candidatus Kaiserbacteria bacterium RIFCSPLOWO2_01_FULL_54_13</name>
    <dbReference type="NCBI Taxonomy" id="1798512"/>
    <lineage>
        <taxon>Bacteria</taxon>
        <taxon>Candidatus Kaiseribacteriota</taxon>
    </lineage>
</organism>
<dbReference type="EMBL" id="MFLZ01000021">
    <property type="protein sequence ID" value="OGG79681.1"/>
    <property type="molecule type" value="Genomic_DNA"/>
</dbReference>
<keyword evidence="1" id="KW-0472">Membrane</keyword>
<reference evidence="2 3" key="1">
    <citation type="journal article" date="2016" name="Nat. Commun.">
        <title>Thousands of microbial genomes shed light on interconnected biogeochemical processes in an aquifer system.</title>
        <authorList>
            <person name="Anantharaman K."/>
            <person name="Brown C.T."/>
            <person name="Hug L.A."/>
            <person name="Sharon I."/>
            <person name="Castelle C.J."/>
            <person name="Probst A.J."/>
            <person name="Thomas B.C."/>
            <person name="Singh A."/>
            <person name="Wilkins M.J."/>
            <person name="Karaoz U."/>
            <person name="Brodie E.L."/>
            <person name="Williams K.H."/>
            <person name="Hubbard S.S."/>
            <person name="Banfield J.F."/>
        </authorList>
    </citation>
    <scope>NUCLEOTIDE SEQUENCE [LARGE SCALE GENOMIC DNA]</scope>
</reference>
<proteinExistence type="predicted"/>
<accession>A0A1F6F1G1</accession>